<name>A0ABP9AR94_9GAMM</name>
<protein>
    <submittedName>
        <fullName evidence="1">Uncharacterized protein</fullName>
    </submittedName>
</protein>
<sequence length="147" mass="16684">MSMTLVLEDGRVLWGSNLGMTGMLEKIAEQLPPSGAKLARWLEDKCEHGYAIFDGFDMRGLVPEDREAFWSAAENDLRRRIDAYGPPQIWDKTHHSGACLARLLEMRASMLRGEPPSAMNDFLEPFEFDGTMEDLGDMWSAQQYIPE</sequence>
<dbReference type="Proteomes" id="UP001499959">
    <property type="component" value="Unassembled WGS sequence"/>
</dbReference>
<evidence type="ECO:0000313" key="2">
    <source>
        <dbReference type="Proteomes" id="UP001499959"/>
    </source>
</evidence>
<comment type="caution">
    <text evidence="1">The sequence shown here is derived from an EMBL/GenBank/DDBJ whole genome shotgun (WGS) entry which is preliminary data.</text>
</comment>
<proteinExistence type="predicted"/>
<accession>A0ABP9AR94</accession>
<gene>
    <name evidence="1" type="ORF">GCM10023307_07270</name>
</gene>
<organism evidence="1 2">
    <name type="scientific">Lysobacter hankyongensis</name>
    <dbReference type="NCBI Taxonomy" id="1176535"/>
    <lineage>
        <taxon>Bacteria</taxon>
        <taxon>Pseudomonadati</taxon>
        <taxon>Pseudomonadota</taxon>
        <taxon>Gammaproteobacteria</taxon>
        <taxon>Lysobacterales</taxon>
        <taxon>Lysobacteraceae</taxon>
        <taxon>Lysobacter</taxon>
    </lineage>
</organism>
<reference evidence="2" key="1">
    <citation type="journal article" date="2019" name="Int. J. Syst. Evol. Microbiol.">
        <title>The Global Catalogue of Microorganisms (GCM) 10K type strain sequencing project: providing services to taxonomists for standard genome sequencing and annotation.</title>
        <authorList>
            <consortium name="The Broad Institute Genomics Platform"/>
            <consortium name="The Broad Institute Genome Sequencing Center for Infectious Disease"/>
            <person name="Wu L."/>
            <person name="Ma J."/>
        </authorList>
    </citation>
    <scope>NUCLEOTIDE SEQUENCE [LARGE SCALE GENOMIC DNA]</scope>
    <source>
        <strain evidence="2">JCM 18204</strain>
    </source>
</reference>
<dbReference type="EMBL" id="BAABJE010000001">
    <property type="protein sequence ID" value="GAA4785124.1"/>
    <property type="molecule type" value="Genomic_DNA"/>
</dbReference>
<keyword evidence="2" id="KW-1185">Reference proteome</keyword>
<dbReference type="RefSeq" id="WP_345301890.1">
    <property type="nucleotide sequence ID" value="NZ_BAABJE010000001.1"/>
</dbReference>
<evidence type="ECO:0000313" key="1">
    <source>
        <dbReference type="EMBL" id="GAA4785124.1"/>
    </source>
</evidence>